<dbReference type="AlphaFoldDB" id="A0A1V1P375"/>
<name>A0A1V1P375_9BACT</name>
<evidence type="ECO:0000313" key="1">
    <source>
        <dbReference type="EMBL" id="ETR69261.1"/>
    </source>
</evidence>
<proteinExistence type="predicted"/>
<sequence>MSIYIEGKFFLEETMLQKSYIWVTTTGQTLCENLNAYWAFCDQTASRPEKFVVFHANDMSDQLPAIFNALTTVSDSYHHGIDAVIQPIAFDDENILSFQTNADAFFKEHNRSAARMVIDISPTTWSFVSVYLMQLARQNRQAVEAVVYLQYASHRMRDTPYPLIPISSLTLNNLFSKQLEERQ</sequence>
<protein>
    <submittedName>
        <fullName evidence="1">Uncharacterized protein</fullName>
    </submittedName>
</protein>
<dbReference type="Proteomes" id="UP000189670">
    <property type="component" value="Unassembled WGS sequence"/>
</dbReference>
<reference evidence="2" key="1">
    <citation type="submission" date="2012-11" db="EMBL/GenBank/DDBJ databases">
        <authorList>
            <person name="Lucero-Rivera Y.E."/>
            <person name="Tovar-Ramirez D."/>
        </authorList>
    </citation>
    <scope>NUCLEOTIDE SEQUENCE [LARGE SCALE GENOMIC DNA]</scope>
    <source>
        <strain evidence="2">Araruama</strain>
    </source>
</reference>
<comment type="caution">
    <text evidence="1">The sequence shown here is derived from an EMBL/GenBank/DDBJ whole genome shotgun (WGS) entry which is preliminary data.</text>
</comment>
<dbReference type="EMBL" id="ATBP01000692">
    <property type="protein sequence ID" value="ETR69261.1"/>
    <property type="molecule type" value="Genomic_DNA"/>
</dbReference>
<accession>A0A1V1P375</accession>
<gene>
    <name evidence="1" type="ORF">OMM_04047</name>
</gene>
<evidence type="ECO:0000313" key="2">
    <source>
        <dbReference type="Proteomes" id="UP000189670"/>
    </source>
</evidence>
<organism evidence="1 2">
    <name type="scientific">Candidatus Magnetoglobus multicellularis str. Araruama</name>
    <dbReference type="NCBI Taxonomy" id="890399"/>
    <lineage>
        <taxon>Bacteria</taxon>
        <taxon>Pseudomonadati</taxon>
        <taxon>Thermodesulfobacteriota</taxon>
        <taxon>Desulfobacteria</taxon>
        <taxon>Desulfobacterales</taxon>
        <taxon>Desulfobacteraceae</taxon>
        <taxon>Candidatus Magnetoglobus</taxon>
    </lineage>
</organism>